<keyword evidence="1" id="KW-0812">Transmembrane</keyword>
<keyword evidence="1" id="KW-0472">Membrane</keyword>
<name>A0A7Y8GUE7_9BURK</name>
<evidence type="ECO:0000313" key="2">
    <source>
        <dbReference type="EMBL" id="NWF44312.1"/>
    </source>
</evidence>
<evidence type="ECO:0000313" key="3">
    <source>
        <dbReference type="Proteomes" id="UP000545507"/>
    </source>
</evidence>
<protein>
    <submittedName>
        <fullName evidence="2">AzlD domain-containing protein</fullName>
    </submittedName>
</protein>
<keyword evidence="3" id="KW-1185">Reference proteome</keyword>
<keyword evidence="1" id="KW-1133">Transmembrane helix</keyword>
<dbReference type="RefSeq" id="WP_177133368.1">
    <property type="nucleotide sequence ID" value="NZ_JAGPWB010000026.1"/>
</dbReference>
<organism evidence="2 3">
    <name type="scientific">Hydrogenophaga aromaticivorans</name>
    <dbReference type="NCBI Taxonomy" id="2610898"/>
    <lineage>
        <taxon>Bacteria</taxon>
        <taxon>Pseudomonadati</taxon>
        <taxon>Pseudomonadota</taxon>
        <taxon>Betaproteobacteria</taxon>
        <taxon>Burkholderiales</taxon>
        <taxon>Comamonadaceae</taxon>
        <taxon>Hydrogenophaga</taxon>
    </lineage>
</organism>
<feature type="transmembrane region" description="Helical" evidence="1">
    <location>
        <begin position="48"/>
        <end position="66"/>
    </location>
</feature>
<reference evidence="2 3" key="1">
    <citation type="submission" date="2019-09" db="EMBL/GenBank/DDBJ databases">
        <title>Hydrogenophaga aromatica sp. nov., isolated from a para-xylene-degrading enrichment culture.</title>
        <authorList>
            <person name="Tancsics A."/>
            <person name="Banerjee S."/>
        </authorList>
    </citation>
    <scope>NUCLEOTIDE SEQUENCE [LARGE SCALE GENOMIC DNA]</scope>
    <source>
        <strain evidence="2 3">D2P1</strain>
    </source>
</reference>
<gene>
    <name evidence="2" type="ORF">F3K02_03455</name>
</gene>
<proteinExistence type="predicted"/>
<dbReference type="Pfam" id="PF05437">
    <property type="entry name" value="AzlD"/>
    <property type="match status" value="1"/>
</dbReference>
<feature type="transmembrane region" description="Helical" evidence="1">
    <location>
        <begin position="6"/>
        <end position="28"/>
    </location>
</feature>
<dbReference type="EMBL" id="VYGV01000004">
    <property type="protein sequence ID" value="NWF44312.1"/>
    <property type="molecule type" value="Genomic_DNA"/>
</dbReference>
<dbReference type="InterPro" id="IPR008407">
    <property type="entry name" value="Brnchd-chn_aa_trnsp_AzlD"/>
</dbReference>
<evidence type="ECO:0000256" key="1">
    <source>
        <dbReference type="SAM" id="Phobius"/>
    </source>
</evidence>
<dbReference type="AlphaFoldDB" id="A0A7Y8GUE7"/>
<accession>A0A7Y8GUE7</accession>
<dbReference type="Proteomes" id="UP000545507">
    <property type="component" value="Unassembled WGS sequence"/>
</dbReference>
<feature type="transmembrane region" description="Helical" evidence="1">
    <location>
        <begin position="86"/>
        <end position="105"/>
    </location>
</feature>
<sequence length="111" mass="12333">MFDLDPWTLLTIVALGCITVITRGFFFLSDKPWTLPHWAQRGLQYAPIAALAAVVVPEIVMAQGELVRTWQDARLFAAAAGGAWFYWRRGVLGTIVAGMLVYLPLRIGLGW</sequence>
<comment type="caution">
    <text evidence="2">The sequence shown here is derived from an EMBL/GenBank/DDBJ whole genome shotgun (WGS) entry which is preliminary data.</text>
</comment>